<feature type="domain" description="Plastocyanin-like" evidence="6">
    <location>
        <begin position="58"/>
        <end position="171"/>
    </location>
</feature>
<evidence type="ECO:0000256" key="2">
    <source>
        <dbReference type="ARBA" id="ARBA00023002"/>
    </source>
</evidence>
<accession>A0AAE2ZLZ2</accession>
<feature type="domain" description="Plastocyanin-like" evidence="4">
    <location>
        <begin position="232"/>
        <end position="294"/>
    </location>
</feature>
<evidence type="ECO:0000256" key="1">
    <source>
        <dbReference type="ARBA" id="ARBA00022723"/>
    </source>
</evidence>
<dbReference type="GO" id="GO:0030288">
    <property type="term" value="C:outer membrane-bounded periplasmic space"/>
    <property type="evidence" value="ECO:0007669"/>
    <property type="project" value="TreeGrafter"/>
</dbReference>
<dbReference type="CDD" id="cd04232">
    <property type="entry name" value="CuRO_1_CueO_FtsP"/>
    <property type="match status" value="1"/>
</dbReference>
<dbReference type="SUPFAM" id="SSF49503">
    <property type="entry name" value="Cupredoxins"/>
    <property type="match status" value="3"/>
</dbReference>
<evidence type="ECO:0000259" key="5">
    <source>
        <dbReference type="Pfam" id="PF07731"/>
    </source>
</evidence>
<dbReference type="Pfam" id="PF07732">
    <property type="entry name" value="Cu-oxidase_3"/>
    <property type="match status" value="1"/>
</dbReference>
<dbReference type="Pfam" id="PF00394">
    <property type="entry name" value="Cu-oxidase"/>
    <property type="match status" value="1"/>
</dbReference>
<keyword evidence="2 7" id="KW-0560">Oxidoreductase</keyword>
<dbReference type="RefSeq" id="WP_220229418.1">
    <property type="nucleotide sequence ID" value="NZ_JAICBX010000003.1"/>
</dbReference>
<dbReference type="InterPro" id="IPR006311">
    <property type="entry name" value="TAT_signal"/>
</dbReference>
<dbReference type="GO" id="GO:0005507">
    <property type="term" value="F:copper ion binding"/>
    <property type="evidence" value="ECO:0007669"/>
    <property type="project" value="InterPro"/>
</dbReference>
<keyword evidence="1" id="KW-0479">Metal-binding</keyword>
<organism evidence="7 8">
    <name type="scientific">Flavimaribacter sediminis</name>
    <dbReference type="NCBI Taxonomy" id="2865987"/>
    <lineage>
        <taxon>Bacteria</taxon>
        <taxon>Pseudomonadati</taxon>
        <taxon>Pseudomonadota</taxon>
        <taxon>Alphaproteobacteria</taxon>
        <taxon>Hyphomicrobiales</taxon>
        <taxon>Rhizobiaceae</taxon>
        <taxon>Flavimaribacter</taxon>
    </lineage>
</organism>
<dbReference type="PANTHER" id="PTHR11709">
    <property type="entry name" value="MULTI-COPPER OXIDASE"/>
    <property type="match status" value="1"/>
</dbReference>
<dbReference type="AlphaFoldDB" id="A0AAE2ZLZ2"/>
<dbReference type="GO" id="GO:0004322">
    <property type="term" value="F:ferroxidase activity"/>
    <property type="evidence" value="ECO:0007669"/>
    <property type="project" value="UniProtKB-EC"/>
</dbReference>
<feature type="domain" description="Plastocyanin-like" evidence="5">
    <location>
        <begin position="412"/>
        <end position="520"/>
    </location>
</feature>
<comment type="caution">
    <text evidence="7">The sequence shown here is derived from an EMBL/GenBank/DDBJ whole genome shotgun (WGS) entry which is preliminary data.</text>
</comment>
<dbReference type="InterPro" id="IPR008972">
    <property type="entry name" value="Cupredoxin"/>
</dbReference>
<dbReference type="PANTHER" id="PTHR11709:SF2">
    <property type="entry name" value="MULTICOPPER OXIDASE LPR1"/>
    <property type="match status" value="1"/>
</dbReference>
<dbReference type="InterPro" id="IPR001117">
    <property type="entry name" value="Cu-oxidase_2nd"/>
</dbReference>
<dbReference type="EC" id="1.16.3.1" evidence="7"/>
<dbReference type="Proteomes" id="UP001196509">
    <property type="component" value="Unassembled WGS sequence"/>
</dbReference>
<evidence type="ECO:0000259" key="4">
    <source>
        <dbReference type="Pfam" id="PF00394"/>
    </source>
</evidence>
<evidence type="ECO:0000313" key="7">
    <source>
        <dbReference type="EMBL" id="MBW8638681.1"/>
    </source>
</evidence>
<sequence length="521" mass="57168">MRLINRREMLAASAGAAALLAGSPLARRSAFAAERPALPIPRELRPGPNGEVRLNASPSSVEFLSGVKTPTFGINGPYLGPAIRARSGETLQMRVHNGLAQDLTMHWHGLKIPGDVDGSPYNIIRPGANWDIALPIDQHAATCWFHPHVYPATAELVIKGLAGLFLIDDEQSDALPLPSTWGVDDIPVIIQDRHFNSDGAFFHRFNLAAVTTGYVEDVALINGAVYPQAKTARGWIRLRLLNGSNARSYRLAISDDRPFFVIASDGGLLEEPVRLSELTMYAGERYEVLVDARNGNPFELVTRPVSQLAMNLPPFDTDLPLVTFVPDGADGRGRLPDALVPLEPLDVNLPPVSRNFVMNMNLDDQGMKLFREAGLMAMNKSGKSDAETLRKVRALLYDGPPLSLSQQLSANAVNGKSFALNEVSDNAPIGVNLRWRLSEGDDRMLHPVHIHGCQFRLLSISGKQPPAHMRGWKDIAPVEKGGFCDIQVAFRHPASRQYPFMLHCHILEHEDSGMMTDFTVS</sequence>
<keyword evidence="8" id="KW-1185">Reference proteome</keyword>
<dbReference type="InterPro" id="IPR011706">
    <property type="entry name" value="Cu-oxidase_C"/>
</dbReference>
<dbReference type="CDD" id="cd13867">
    <property type="entry name" value="CuRO_2_CueO_FtsP"/>
    <property type="match status" value="1"/>
</dbReference>
<gene>
    <name evidence="7" type="primary">cueO</name>
    <name evidence="7" type="ORF">K1W69_15905</name>
</gene>
<dbReference type="NCBIfam" id="NF008205">
    <property type="entry name" value="PRK10965.1"/>
    <property type="match status" value="1"/>
</dbReference>
<protein>
    <submittedName>
        <fullName evidence="7">Multicopper oxidase CueO</fullName>
        <ecNumber evidence="7">1.16.3.1</ecNumber>
    </submittedName>
</protein>
<reference evidence="7" key="1">
    <citation type="submission" date="2021-08" db="EMBL/GenBank/DDBJ databases">
        <title>Hoeflea bacterium WL0058 sp. nov., isolated from the sediment.</title>
        <authorList>
            <person name="Wang L."/>
            <person name="Zhang D."/>
        </authorList>
    </citation>
    <scope>NUCLEOTIDE SEQUENCE</scope>
    <source>
        <strain evidence="7">WL0058</strain>
    </source>
</reference>
<dbReference type="InterPro" id="IPR002355">
    <property type="entry name" value="Cu_oxidase_Cu_BS"/>
</dbReference>
<evidence type="ECO:0000313" key="8">
    <source>
        <dbReference type="Proteomes" id="UP001196509"/>
    </source>
</evidence>
<dbReference type="Pfam" id="PF07731">
    <property type="entry name" value="Cu-oxidase_2"/>
    <property type="match status" value="1"/>
</dbReference>
<name>A0AAE2ZLZ2_9HYPH</name>
<evidence type="ECO:0000259" key="6">
    <source>
        <dbReference type="Pfam" id="PF07732"/>
    </source>
</evidence>
<dbReference type="PROSITE" id="PS51318">
    <property type="entry name" value="TAT"/>
    <property type="match status" value="1"/>
</dbReference>
<evidence type="ECO:0000256" key="3">
    <source>
        <dbReference type="SAM" id="SignalP"/>
    </source>
</evidence>
<dbReference type="InterPro" id="IPR045087">
    <property type="entry name" value="Cu-oxidase_fam"/>
</dbReference>
<feature type="chain" id="PRO_5041963305" evidence="3">
    <location>
        <begin position="33"/>
        <end position="521"/>
    </location>
</feature>
<keyword evidence="3" id="KW-0732">Signal</keyword>
<dbReference type="EMBL" id="JAICBX010000003">
    <property type="protein sequence ID" value="MBW8638681.1"/>
    <property type="molecule type" value="Genomic_DNA"/>
</dbReference>
<dbReference type="Gene3D" id="2.60.40.420">
    <property type="entry name" value="Cupredoxins - blue copper proteins"/>
    <property type="match status" value="3"/>
</dbReference>
<dbReference type="InterPro" id="IPR011707">
    <property type="entry name" value="Cu-oxidase-like_N"/>
</dbReference>
<proteinExistence type="predicted"/>
<feature type="signal peptide" evidence="3">
    <location>
        <begin position="1"/>
        <end position="32"/>
    </location>
</feature>
<dbReference type="PROSITE" id="PS00080">
    <property type="entry name" value="MULTICOPPER_OXIDASE2"/>
    <property type="match status" value="1"/>
</dbReference>